<dbReference type="Gene3D" id="1.10.10.60">
    <property type="entry name" value="Homeodomain-like"/>
    <property type="match status" value="1"/>
</dbReference>
<dbReference type="InterPro" id="IPR001647">
    <property type="entry name" value="HTH_TetR"/>
</dbReference>
<protein>
    <submittedName>
        <fullName evidence="3">Transcriptional regulator</fullName>
    </submittedName>
</protein>
<sequence>MILVPRRYDSADAKRRILTACVRFFLEKGYTRTTVAEIVKEADVSIST</sequence>
<evidence type="ECO:0000313" key="3">
    <source>
        <dbReference type="EMBL" id="EKC66344.1"/>
    </source>
</evidence>
<evidence type="ECO:0000259" key="2">
    <source>
        <dbReference type="PROSITE" id="PS50977"/>
    </source>
</evidence>
<dbReference type="InterPro" id="IPR009057">
    <property type="entry name" value="Homeodomain-like_sf"/>
</dbReference>
<dbReference type="GO" id="GO:0003677">
    <property type="term" value="F:DNA binding"/>
    <property type="evidence" value="ECO:0007669"/>
    <property type="project" value="UniProtKB-KW"/>
</dbReference>
<evidence type="ECO:0000256" key="1">
    <source>
        <dbReference type="ARBA" id="ARBA00023125"/>
    </source>
</evidence>
<dbReference type="EMBL" id="AJWZ01004118">
    <property type="protein sequence ID" value="EKC66344.1"/>
    <property type="molecule type" value="Genomic_DNA"/>
</dbReference>
<accession>K1TFR0</accession>
<proteinExistence type="predicted"/>
<dbReference type="Pfam" id="PF00440">
    <property type="entry name" value="TetR_N"/>
    <property type="match status" value="1"/>
</dbReference>
<name>K1TFR0_9ZZZZ</name>
<reference evidence="3" key="1">
    <citation type="journal article" date="2013" name="Environ. Microbiol.">
        <title>Microbiota from the distal guts of lean and obese adolescents exhibit partial functional redundancy besides clear differences in community structure.</title>
        <authorList>
            <person name="Ferrer M."/>
            <person name="Ruiz A."/>
            <person name="Lanza F."/>
            <person name="Haange S.B."/>
            <person name="Oberbach A."/>
            <person name="Till H."/>
            <person name="Bargiela R."/>
            <person name="Campoy C."/>
            <person name="Segura M.T."/>
            <person name="Richter M."/>
            <person name="von Bergen M."/>
            <person name="Seifert J."/>
            <person name="Suarez A."/>
        </authorList>
    </citation>
    <scope>NUCLEOTIDE SEQUENCE</scope>
</reference>
<feature type="domain" description="HTH tetR-type" evidence="2">
    <location>
        <begin position="11"/>
        <end position="48"/>
    </location>
</feature>
<gene>
    <name evidence="3" type="ORF">OBE_05991</name>
</gene>
<dbReference type="SUPFAM" id="SSF46689">
    <property type="entry name" value="Homeodomain-like"/>
    <property type="match status" value="1"/>
</dbReference>
<comment type="caution">
    <text evidence="3">The sequence shown here is derived from an EMBL/GenBank/DDBJ whole genome shotgun (WGS) entry which is preliminary data.</text>
</comment>
<dbReference type="PROSITE" id="PS50977">
    <property type="entry name" value="HTH_TETR_2"/>
    <property type="match status" value="1"/>
</dbReference>
<keyword evidence="1" id="KW-0238">DNA-binding</keyword>
<feature type="non-terminal residue" evidence="3">
    <location>
        <position position="48"/>
    </location>
</feature>
<dbReference type="AlphaFoldDB" id="K1TFR0"/>
<organism evidence="3">
    <name type="scientific">human gut metagenome</name>
    <dbReference type="NCBI Taxonomy" id="408170"/>
    <lineage>
        <taxon>unclassified sequences</taxon>
        <taxon>metagenomes</taxon>
        <taxon>organismal metagenomes</taxon>
    </lineage>
</organism>